<dbReference type="InterPro" id="IPR037104">
    <property type="entry name" value="Annexin_sf"/>
</dbReference>
<keyword evidence="1" id="KW-0472">Membrane</keyword>
<sequence>MKDNRMEIITQLASSLILPAVGIGAGVFVLKKFLSKQKEATEAPSMKLSIKKSNLTIDENQARMMANSLYQAMASFGTDEATIMNIFRQLQSKDDALLVIKHFGQKRYLAGTRSAFLGQQMNLMLWLKAELSGNYLESISKKFQAWTIPF</sequence>
<dbReference type="RefSeq" id="WP_332922700.1">
    <property type="nucleotide sequence ID" value="NZ_AP025302.1"/>
</dbReference>
<dbReference type="Gene3D" id="1.10.220.10">
    <property type="entry name" value="Annexin"/>
    <property type="match status" value="1"/>
</dbReference>
<name>A0ABM7VN76_9BACT</name>
<evidence type="ECO:0000313" key="2">
    <source>
        <dbReference type="EMBL" id="BDD02465.1"/>
    </source>
</evidence>
<keyword evidence="1" id="KW-0812">Transmembrane</keyword>
<keyword evidence="2" id="KW-0614">Plasmid</keyword>
<reference evidence="2 3" key="1">
    <citation type="submission" date="2021-12" db="EMBL/GenBank/DDBJ databases">
        <title>Genome sequencing of bacteria with rrn-lacking chromosome and rrn-plasmid.</title>
        <authorList>
            <person name="Anda M."/>
            <person name="Iwasaki W."/>
        </authorList>
    </citation>
    <scope>NUCLEOTIDE SEQUENCE [LARGE SCALE GENOMIC DNA]</scope>
    <source>
        <strain evidence="2 3">NBRC 101262</strain>
        <plasmid evidence="2 3">pPP10</plasmid>
    </source>
</reference>
<dbReference type="Proteomes" id="UP001354989">
    <property type="component" value="Plasmid pPP10"/>
</dbReference>
<evidence type="ECO:0000256" key="1">
    <source>
        <dbReference type="SAM" id="Phobius"/>
    </source>
</evidence>
<accession>A0ABM7VN76</accession>
<keyword evidence="1" id="KW-1133">Transmembrane helix</keyword>
<feature type="transmembrane region" description="Helical" evidence="1">
    <location>
        <begin position="12"/>
        <end position="30"/>
    </location>
</feature>
<gene>
    <name evidence="2" type="ORF">PEPS_47450</name>
</gene>
<geneLocation type="plasmid" evidence="2 3">
    <name>pPP10</name>
</geneLocation>
<keyword evidence="3" id="KW-1185">Reference proteome</keyword>
<evidence type="ECO:0000313" key="3">
    <source>
        <dbReference type="Proteomes" id="UP001354989"/>
    </source>
</evidence>
<dbReference type="EMBL" id="AP025302">
    <property type="protein sequence ID" value="BDD02465.1"/>
    <property type="molecule type" value="Genomic_DNA"/>
</dbReference>
<protein>
    <submittedName>
        <fullName evidence="2">Uncharacterized protein</fullName>
    </submittedName>
</protein>
<organism evidence="2 3">
    <name type="scientific">Persicobacter psychrovividus</name>
    <dbReference type="NCBI Taxonomy" id="387638"/>
    <lineage>
        <taxon>Bacteria</taxon>
        <taxon>Pseudomonadati</taxon>
        <taxon>Bacteroidota</taxon>
        <taxon>Cytophagia</taxon>
        <taxon>Cytophagales</taxon>
        <taxon>Persicobacteraceae</taxon>
        <taxon>Persicobacter</taxon>
    </lineage>
</organism>
<proteinExistence type="predicted"/>